<dbReference type="PANTHER" id="PTHR24421:SF10">
    <property type="entry name" value="NITRATE_NITRITE SENSOR PROTEIN NARQ"/>
    <property type="match status" value="1"/>
</dbReference>
<evidence type="ECO:0000256" key="8">
    <source>
        <dbReference type="ARBA" id="ARBA00023012"/>
    </source>
</evidence>
<keyword evidence="10" id="KW-0812">Transmembrane</keyword>
<dbReference type="Gene3D" id="3.30.565.10">
    <property type="entry name" value="Histidine kinase-like ATPase, C-terminal domain"/>
    <property type="match status" value="1"/>
</dbReference>
<proteinExistence type="predicted"/>
<evidence type="ECO:0000256" key="1">
    <source>
        <dbReference type="ARBA" id="ARBA00000085"/>
    </source>
</evidence>
<dbReference type="Pfam" id="PF02518">
    <property type="entry name" value="HATPase_c"/>
    <property type="match status" value="1"/>
</dbReference>
<gene>
    <name evidence="13" type="ORF">Q8791_19050</name>
</gene>
<keyword evidence="10" id="KW-0472">Membrane</keyword>
<dbReference type="PANTHER" id="PTHR24421">
    <property type="entry name" value="NITRATE/NITRITE SENSOR PROTEIN NARX-RELATED"/>
    <property type="match status" value="1"/>
</dbReference>
<comment type="catalytic activity">
    <reaction evidence="1">
        <text>ATP + protein L-histidine = ADP + protein N-phospho-L-histidine.</text>
        <dbReference type="EC" id="2.7.13.3"/>
    </reaction>
</comment>
<evidence type="ECO:0000256" key="10">
    <source>
        <dbReference type="SAM" id="Phobius"/>
    </source>
</evidence>
<feature type="region of interest" description="Disordered" evidence="9">
    <location>
        <begin position="344"/>
        <end position="437"/>
    </location>
</feature>
<feature type="transmembrane region" description="Helical" evidence="10">
    <location>
        <begin position="91"/>
        <end position="109"/>
    </location>
</feature>
<keyword evidence="14" id="KW-1185">Reference proteome</keyword>
<dbReference type="InterPro" id="IPR003594">
    <property type="entry name" value="HATPase_dom"/>
</dbReference>
<evidence type="ECO:0000256" key="3">
    <source>
        <dbReference type="ARBA" id="ARBA00022553"/>
    </source>
</evidence>
<keyword evidence="5" id="KW-0547">Nucleotide-binding</keyword>
<keyword evidence="4" id="KW-0808">Transferase</keyword>
<dbReference type="InterPro" id="IPR011712">
    <property type="entry name" value="Sig_transdc_His_kin_sub3_dim/P"/>
</dbReference>
<keyword evidence="6 13" id="KW-0418">Kinase</keyword>
<dbReference type="SUPFAM" id="SSF55874">
    <property type="entry name" value="ATPase domain of HSP90 chaperone/DNA topoisomerase II/histidine kinase"/>
    <property type="match status" value="1"/>
</dbReference>
<keyword evidence="7" id="KW-0067">ATP-binding</keyword>
<evidence type="ECO:0000259" key="11">
    <source>
        <dbReference type="Pfam" id="PF02518"/>
    </source>
</evidence>
<feature type="domain" description="Signal transduction histidine kinase subgroup 3 dimerisation and phosphoacceptor" evidence="12">
    <location>
        <begin position="203"/>
        <end position="267"/>
    </location>
</feature>
<organism evidence="13 14">
    <name type="scientific">Nocardiopsis codii</name>
    <dbReference type="NCBI Taxonomy" id="3065942"/>
    <lineage>
        <taxon>Bacteria</taxon>
        <taxon>Bacillati</taxon>
        <taxon>Actinomycetota</taxon>
        <taxon>Actinomycetes</taxon>
        <taxon>Streptosporangiales</taxon>
        <taxon>Nocardiopsidaceae</taxon>
        <taxon>Nocardiopsis</taxon>
    </lineage>
</organism>
<protein>
    <recommendedName>
        <fullName evidence="2">histidine kinase</fullName>
        <ecNumber evidence="2">2.7.13.3</ecNumber>
    </recommendedName>
</protein>
<feature type="compositionally biased region" description="Low complexity" evidence="9">
    <location>
        <begin position="413"/>
        <end position="425"/>
    </location>
</feature>
<name>A0ABU7KAQ1_9ACTN</name>
<evidence type="ECO:0000256" key="6">
    <source>
        <dbReference type="ARBA" id="ARBA00022777"/>
    </source>
</evidence>
<dbReference type="GO" id="GO:0016301">
    <property type="term" value="F:kinase activity"/>
    <property type="evidence" value="ECO:0007669"/>
    <property type="project" value="UniProtKB-KW"/>
</dbReference>
<feature type="domain" description="Histidine kinase/HSP90-like ATPase" evidence="11">
    <location>
        <begin position="308"/>
        <end position="403"/>
    </location>
</feature>
<dbReference type="CDD" id="cd16917">
    <property type="entry name" value="HATPase_UhpB-NarQ-NarX-like"/>
    <property type="match status" value="1"/>
</dbReference>
<dbReference type="EC" id="2.7.13.3" evidence="2"/>
<feature type="transmembrane region" description="Helical" evidence="10">
    <location>
        <begin position="147"/>
        <end position="167"/>
    </location>
</feature>
<evidence type="ECO:0000256" key="9">
    <source>
        <dbReference type="SAM" id="MobiDB-lite"/>
    </source>
</evidence>
<dbReference type="Pfam" id="PF07730">
    <property type="entry name" value="HisKA_3"/>
    <property type="match status" value="1"/>
</dbReference>
<dbReference type="InterPro" id="IPR050482">
    <property type="entry name" value="Sensor_HK_TwoCompSys"/>
</dbReference>
<evidence type="ECO:0000256" key="2">
    <source>
        <dbReference type="ARBA" id="ARBA00012438"/>
    </source>
</evidence>
<sequence length="552" mass="57860">MRQGTRETALRWVRPAAGAALWTLLGVSTVVELFGSRDRPPLFEASVLVLALASAALLSRSHPLTALGVMLSASVLQMAASASLLVETFVITPWLALLPLGFLAGLRSARVRPVTVMAAVACAFTLAVSVTLGLVSGHDTRTFLSGFVDWLGGALAIALTTLTPLLLGRYRLLHGRLSQDGWAIAERMERARAADADRARLRERARIATRMHDSLGHDLALIAVRAAALEMSAPDGSDRRSAAGELRTAAHEANLRLREVIGVLREGDGGGTAEPVAALVRRAADAGMSVRLLREGPDPDPATPGGAAVHRVVQESLTNAAKYAPGAEVTVRIVREGDLTRVSVLDTGAPDGRSALPAGRGADGSGLPGLRSLVEGLGGGLDTGPAPEGAPGRGFSVRASVPDAPPDRGSEAGGSEASPAGPASGTSETRRAHTEVRERARRRLVDAVAVPASLGAGVVLAGGALLWWIGTSSVLPPERYERISVGDDRSLVERELPRFAYPPRSVGDRPPDPAGSECSYYLVRYENGLPPVYRLCFADGVLVAKDEVRRSE</sequence>
<evidence type="ECO:0000256" key="5">
    <source>
        <dbReference type="ARBA" id="ARBA00022741"/>
    </source>
</evidence>
<keyword evidence="10" id="KW-1133">Transmembrane helix</keyword>
<comment type="caution">
    <text evidence="13">The sequence shown here is derived from an EMBL/GenBank/DDBJ whole genome shotgun (WGS) entry which is preliminary data.</text>
</comment>
<dbReference type="Gene3D" id="1.20.5.1930">
    <property type="match status" value="1"/>
</dbReference>
<keyword evidence="8" id="KW-0902">Two-component regulatory system</keyword>
<evidence type="ECO:0000259" key="12">
    <source>
        <dbReference type="Pfam" id="PF07730"/>
    </source>
</evidence>
<dbReference type="RefSeq" id="WP_330093097.1">
    <property type="nucleotide sequence ID" value="NZ_JAUZMY010000019.1"/>
</dbReference>
<feature type="transmembrane region" description="Helical" evidence="10">
    <location>
        <begin position="12"/>
        <end position="35"/>
    </location>
</feature>
<evidence type="ECO:0000256" key="4">
    <source>
        <dbReference type="ARBA" id="ARBA00022679"/>
    </source>
</evidence>
<evidence type="ECO:0000313" key="13">
    <source>
        <dbReference type="EMBL" id="MEE2039319.1"/>
    </source>
</evidence>
<keyword evidence="3" id="KW-0597">Phosphoprotein</keyword>
<dbReference type="InterPro" id="IPR036890">
    <property type="entry name" value="HATPase_C_sf"/>
</dbReference>
<evidence type="ECO:0000313" key="14">
    <source>
        <dbReference type="Proteomes" id="UP001356095"/>
    </source>
</evidence>
<evidence type="ECO:0000256" key="7">
    <source>
        <dbReference type="ARBA" id="ARBA00022840"/>
    </source>
</evidence>
<feature type="transmembrane region" description="Helical" evidence="10">
    <location>
        <begin position="447"/>
        <end position="469"/>
    </location>
</feature>
<accession>A0ABU7KAQ1</accession>
<reference evidence="13 14" key="1">
    <citation type="submission" date="2023-08" db="EMBL/GenBank/DDBJ databases">
        <authorList>
            <person name="Girao M."/>
            <person name="Carvalho M.F."/>
        </authorList>
    </citation>
    <scope>NUCLEOTIDE SEQUENCE [LARGE SCALE GENOMIC DNA]</scope>
    <source>
        <strain evidence="13 14">CT-R113</strain>
    </source>
</reference>
<feature type="transmembrane region" description="Helical" evidence="10">
    <location>
        <begin position="116"/>
        <end position="135"/>
    </location>
</feature>
<dbReference type="EMBL" id="JAUZMY010000019">
    <property type="protein sequence ID" value="MEE2039319.1"/>
    <property type="molecule type" value="Genomic_DNA"/>
</dbReference>
<feature type="compositionally biased region" description="Basic and acidic residues" evidence="9">
    <location>
        <begin position="428"/>
        <end position="437"/>
    </location>
</feature>
<dbReference type="Proteomes" id="UP001356095">
    <property type="component" value="Unassembled WGS sequence"/>
</dbReference>